<feature type="transmembrane region" description="Helical" evidence="10">
    <location>
        <begin position="114"/>
        <end position="147"/>
    </location>
</feature>
<dbReference type="InterPro" id="IPR047817">
    <property type="entry name" value="ABC2_TM_bact-type"/>
</dbReference>
<dbReference type="InterPro" id="IPR000412">
    <property type="entry name" value="ABC_2_transport"/>
</dbReference>
<reference evidence="12" key="1">
    <citation type="submission" date="2020-02" db="EMBL/GenBank/DDBJ databases">
        <authorList>
            <person name="Meier V. D."/>
        </authorList>
    </citation>
    <scope>NUCLEOTIDE SEQUENCE</scope>
    <source>
        <strain evidence="12">AVDCRST_MAG77</strain>
    </source>
</reference>
<evidence type="ECO:0000256" key="1">
    <source>
        <dbReference type="ARBA" id="ARBA00004651"/>
    </source>
</evidence>
<feature type="domain" description="ABC transmembrane type-2" evidence="11">
    <location>
        <begin position="46"/>
        <end position="269"/>
    </location>
</feature>
<evidence type="ECO:0000256" key="5">
    <source>
        <dbReference type="ARBA" id="ARBA00022597"/>
    </source>
</evidence>
<dbReference type="PIRSF" id="PIRSF006648">
    <property type="entry name" value="DrrB"/>
    <property type="match status" value="1"/>
</dbReference>
<evidence type="ECO:0000256" key="7">
    <source>
        <dbReference type="ARBA" id="ARBA00022903"/>
    </source>
</evidence>
<keyword evidence="8 10" id="KW-1133">Transmembrane helix</keyword>
<feature type="transmembrane region" description="Helical" evidence="10">
    <location>
        <begin position="243"/>
        <end position="266"/>
    </location>
</feature>
<dbReference type="EMBL" id="CADCTC010000204">
    <property type="protein sequence ID" value="CAA9279682.1"/>
    <property type="molecule type" value="Genomic_DNA"/>
</dbReference>
<keyword evidence="4 10" id="KW-1003">Cell membrane</keyword>
<evidence type="ECO:0000256" key="3">
    <source>
        <dbReference type="ARBA" id="ARBA00022448"/>
    </source>
</evidence>
<evidence type="ECO:0000259" key="11">
    <source>
        <dbReference type="PROSITE" id="PS51012"/>
    </source>
</evidence>
<keyword evidence="6 10" id="KW-0812">Transmembrane</keyword>
<evidence type="ECO:0000256" key="2">
    <source>
        <dbReference type="ARBA" id="ARBA00007783"/>
    </source>
</evidence>
<dbReference type="PANTHER" id="PTHR30413">
    <property type="entry name" value="INNER MEMBRANE TRANSPORT PERMEASE"/>
    <property type="match status" value="1"/>
</dbReference>
<feature type="transmembrane region" description="Helical" evidence="10">
    <location>
        <begin position="193"/>
        <end position="209"/>
    </location>
</feature>
<gene>
    <name evidence="12" type="ORF">AVDCRST_MAG77-4291</name>
</gene>
<name>A0A6J4JJ11_9CHLR</name>
<feature type="transmembrane region" description="Helical" evidence="10">
    <location>
        <begin position="83"/>
        <end position="102"/>
    </location>
</feature>
<evidence type="ECO:0000256" key="8">
    <source>
        <dbReference type="ARBA" id="ARBA00022989"/>
    </source>
</evidence>
<dbReference type="PANTHER" id="PTHR30413:SF10">
    <property type="entry name" value="CAPSULE POLYSACCHARIDE EXPORT INNER-MEMBRANE PROTEIN CTRC"/>
    <property type="match status" value="1"/>
</dbReference>
<dbReference type="GO" id="GO:0140359">
    <property type="term" value="F:ABC-type transporter activity"/>
    <property type="evidence" value="ECO:0007669"/>
    <property type="project" value="InterPro"/>
</dbReference>
<proteinExistence type="inferred from homology"/>
<evidence type="ECO:0000313" key="12">
    <source>
        <dbReference type="EMBL" id="CAA9279682.1"/>
    </source>
</evidence>
<feature type="transmembrane region" description="Helical" evidence="10">
    <location>
        <begin position="159"/>
        <end position="181"/>
    </location>
</feature>
<dbReference type="PROSITE" id="PS51012">
    <property type="entry name" value="ABC_TM2"/>
    <property type="match status" value="1"/>
</dbReference>
<keyword evidence="3 10" id="KW-0813">Transport</keyword>
<dbReference type="AlphaFoldDB" id="A0A6J4JJ11"/>
<sequence length="277" mass="30571">MSWRYVEARDIDAPLPRRILGLWRHRRLLRRMAERDLRQRYAGSTIGYLWAAVYPLLFVALYTVIFTTVFRGRLSPGGAPQEYALHVVAGLLPWVAFSEVAGRATQAMAEHRNLVKFAVFPIQVLPLTALYTTAFSQVAGLIALIGIAVWSRGAVAPSLALLLPTIALQVVFLAGIAWLLGAAGAVLRDVRELVSIALMAGMFLTPIFYTDADTPRLLRPLVELNPLTHLIRLYRDALLGGPVHATSFVIFAVVACVTFLAGYVAFERTRAFLSDIL</sequence>
<dbReference type="GO" id="GO:0015920">
    <property type="term" value="P:lipopolysaccharide transport"/>
    <property type="evidence" value="ECO:0007669"/>
    <property type="project" value="TreeGrafter"/>
</dbReference>
<dbReference type="InterPro" id="IPR013525">
    <property type="entry name" value="ABC2_TM"/>
</dbReference>
<accession>A0A6J4JJ11</accession>
<evidence type="ECO:0000256" key="10">
    <source>
        <dbReference type="RuleBase" id="RU361157"/>
    </source>
</evidence>
<evidence type="ECO:0000256" key="6">
    <source>
        <dbReference type="ARBA" id="ARBA00022692"/>
    </source>
</evidence>
<keyword evidence="7" id="KW-0972">Capsule biogenesis/degradation</keyword>
<dbReference type="Pfam" id="PF01061">
    <property type="entry name" value="ABC2_membrane"/>
    <property type="match status" value="1"/>
</dbReference>
<evidence type="ECO:0000256" key="4">
    <source>
        <dbReference type="ARBA" id="ARBA00022475"/>
    </source>
</evidence>
<evidence type="ECO:0000256" key="9">
    <source>
        <dbReference type="ARBA" id="ARBA00023136"/>
    </source>
</evidence>
<organism evidence="12">
    <name type="scientific">uncultured Chloroflexota bacterium</name>
    <dbReference type="NCBI Taxonomy" id="166587"/>
    <lineage>
        <taxon>Bacteria</taxon>
        <taxon>Bacillati</taxon>
        <taxon>Chloroflexota</taxon>
        <taxon>environmental samples</taxon>
    </lineage>
</organism>
<keyword evidence="9 10" id="KW-0472">Membrane</keyword>
<protein>
    <recommendedName>
        <fullName evidence="10">Transport permease protein</fullName>
    </recommendedName>
</protein>
<dbReference type="GO" id="GO:0043190">
    <property type="term" value="C:ATP-binding cassette (ABC) transporter complex"/>
    <property type="evidence" value="ECO:0007669"/>
    <property type="project" value="InterPro"/>
</dbReference>
<keyword evidence="5" id="KW-0762">Sugar transport</keyword>
<comment type="subcellular location">
    <subcellularLocation>
        <location evidence="1 10">Cell membrane</location>
        <topology evidence="1 10">Multi-pass membrane protein</topology>
    </subcellularLocation>
</comment>
<feature type="transmembrane region" description="Helical" evidence="10">
    <location>
        <begin position="48"/>
        <end position="71"/>
    </location>
</feature>
<comment type="similarity">
    <text evidence="2 10">Belongs to the ABC-2 integral membrane protein family.</text>
</comment>